<protein>
    <recommendedName>
        <fullName evidence="8">Thyrotropin-releasing hormone receptor</fullName>
    </recommendedName>
</protein>
<feature type="compositionally biased region" description="Polar residues" evidence="5">
    <location>
        <begin position="239"/>
        <end position="254"/>
    </location>
</feature>
<feature type="compositionally biased region" description="Polar residues" evidence="5">
    <location>
        <begin position="44"/>
        <end position="65"/>
    </location>
</feature>
<feature type="compositionally biased region" description="Basic and acidic residues" evidence="5">
    <location>
        <begin position="128"/>
        <end position="153"/>
    </location>
</feature>
<comment type="caution">
    <text evidence="6">The sequence shown here is derived from an EMBL/GenBank/DDBJ whole genome shotgun (WGS) entry which is preliminary data.</text>
</comment>
<evidence type="ECO:0000256" key="2">
    <source>
        <dbReference type="ARBA" id="ARBA00023040"/>
    </source>
</evidence>
<reference evidence="6 7" key="1">
    <citation type="submission" date="2023-11" db="EMBL/GenBank/DDBJ databases">
        <title>Halocaridina rubra genome assembly.</title>
        <authorList>
            <person name="Smith C."/>
        </authorList>
    </citation>
    <scope>NUCLEOTIDE SEQUENCE [LARGE SCALE GENOMIC DNA]</scope>
    <source>
        <strain evidence="6">EP-1</strain>
        <tissue evidence="6">Whole</tissue>
    </source>
</reference>
<comment type="subcellular location">
    <subcellularLocation>
        <location evidence="1">Membrane</location>
        <topology evidence="1">Multi-pass membrane protein</topology>
    </subcellularLocation>
</comment>
<dbReference type="SUPFAM" id="SSF81321">
    <property type="entry name" value="Family A G protein-coupled receptor-like"/>
    <property type="match status" value="1"/>
</dbReference>
<dbReference type="AlphaFoldDB" id="A0AAN8WCT3"/>
<keyword evidence="4" id="KW-0807">Transducer</keyword>
<keyword evidence="2" id="KW-0297">G-protein coupled receptor</keyword>
<feature type="non-terminal residue" evidence="6">
    <location>
        <position position="276"/>
    </location>
</feature>
<evidence type="ECO:0008006" key="8">
    <source>
        <dbReference type="Google" id="ProtNLM"/>
    </source>
</evidence>
<dbReference type="Proteomes" id="UP001381693">
    <property type="component" value="Unassembled WGS sequence"/>
</dbReference>
<feature type="region of interest" description="Disordered" evidence="5">
    <location>
        <begin position="42"/>
        <end position="65"/>
    </location>
</feature>
<evidence type="ECO:0000256" key="3">
    <source>
        <dbReference type="ARBA" id="ARBA00023170"/>
    </source>
</evidence>
<dbReference type="PANTHER" id="PTHR24243:SF208">
    <property type="entry name" value="PYROKININ-1 RECEPTOR"/>
    <property type="match status" value="1"/>
</dbReference>
<evidence type="ECO:0000256" key="1">
    <source>
        <dbReference type="ARBA" id="ARBA00004141"/>
    </source>
</evidence>
<dbReference type="GO" id="GO:0005886">
    <property type="term" value="C:plasma membrane"/>
    <property type="evidence" value="ECO:0007669"/>
    <property type="project" value="TreeGrafter"/>
</dbReference>
<gene>
    <name evidence="6" type="ORF">SK128_010703</name>
</gene>
<evidence type="ECO:0000256" key="5">
    <source>
        <dbReference type="SAM" id="MobiDB-lite"/>
    </source>
</evidence>
<evidence type="ECO:0000313" key="6">
    <source>
        <dbReference type="EMBL" id="KAK7045915.1"/>
    </source>
</evidence>
<keyword evidence="3" id="KW-0675">Receptor</keyword>
<feature type="region of interest" description="Disordered" evidence="5">
    <location>
        <begin position="235"/>
        <end position="276"/>
    </location>
</feature>
<evidence type="ECO:0000256" key="4">
    <source>
        <dbReference type="ARBA" id="ARBA00023224"/>
    </source>
</evidence>
<organism evidence="6 7">
    <name type="scientific">Halocaridina rubra</name>
    <name type="common">Hawaiian red shrimp</name>
    <dbReference type="NCBI Taxonomy" id="373956"/>
    <lineage>
        <taxon>Eukaryota</taxon>
        <taxon>Metazoa</taxon>
        <taxon>Ecdysozoa</taxon>
        <taxon>Arthropoda</taxon>
        <taxon>Crustacea</taxon>
        <taxon>Multicrustacea</taxon>
        <taxon>Malacostraca</taxon>
        <taxon>Eumalacostraca</taxon>
        <taxon>Eucarida</taxon>
        <taxon>Decapoda</taxon>
        <taxon>Pleocyemata</taxon>
        <taxon>Caridea</taxon>
        <taxon>Atyoidea</taxon>
        <taxon>Atyidae</taxon>
        <taxon>Halocaridina</taxon>
    </lineage>
</organism>
<keyword evidence="7" id="KW-1185">Reference proteome</keyword>
<proteinExistence type="predicted"/>
<evidence type="ECO:0000313" key="7">
    <source>
        <dbReference type="Proteomes" id="UP001381693"/>
    </source>
</evidence>
<dbReference type="GO" id="GO:0004930">
    <property type="term" value="F:G protein-coupled receptor activity"/>
    <property type="evidence" value="ECO:0007669"/>
    <property type="project" value="UniProtKB-KW"/>
</dbReference>
<sequence length="276" mass="31101">MLYGARVLLFANSAVNPILYNLTSTKFREAFVKLLSNDRRRQLSRQSTFNTTGTSMSAGRSGSSRTIPTEIHSIRRVDLAHCGRHASLEEYPSARPTMARYGRQSSFAGTYPYPNVGSPYHNHRPTNRTREINPDSPFENRKCVGEERRNSGEGRRLLDNERQVFNQIQEEKSGPKGCLRVNMQRREQEKKIVAEMEKLLTEGEITPVTEVLGCPLGTPLPKVSSLDRTAGDVTLEQGPFSQSICPDQLNTIENGRSDNPDETENEKSNNLQMKEN</sequence>
<accession>A0AAN8WCT3</accession>
<dbReference type="Gene3D" id="1.20.1070.10">
    <property type="entry name" value="Rhodopsin 7-helix transmembrane proteins"/>
    <property type="match status" value="1"/>
</dbReference>
<name>A0AAN8WCT3_HALRR</name>
<dbReference type="EMBL" id="JAXCGZ010021677">
    <property type="protein sequence ID" value="KAK7045915.1"/>
    <property type="molecule type" value="Genomic_DNA"/>
</dbReference>
<feature type="region of interest" description="Disordered" evidence="5">
    <location>
        <begin position="117"/>
        <end position="153"/>
    </location>
</feature>
<dbReference type="PANTHER" id="PTHR24243">
    <property type="entry name" value="G-PROTEIN COUPLED RECEPTOR"/>
    <property type="match status" value="1"/>
</dbReference>